<sequence length="179" mass="20958">MKRFLMLFLVATVLVGCSSRHEKLDFDRVHEALRQADYNEAMTLLLEEKNERDTDKIDYYINSVQTIQRLLNMYEENDWDQFIPEATAYLENDKNPFHKDVAKHVQEKLTKAQSLQRDYTYIQGQIQIAEQMAKGKKYEAAITALKKTNNMTSLNLRILHSLQKANALESKYILILQTP</sequence>
<gene>
    <name evidence="1" type="ORF">AMD01_01245</name>
</gene>
<evidence type="ECO:0000313" key="1">
    <source>
        <dbReference type="EMBL" id="KOO50412.1"/>
    </source>
</evidence>
<protein>
    <submittedName>
        <fullName evidence="1">Uncharacterized protein</fullName>
    </submittedName>
</protein>
<comment type="caution">
    <text evidence="1">The sequence shown here is derived from an EMBL/GenBank/DDBJ whole genome shotgun (WGS) entry which is preliminary data.</text>
</comment>
<name>A0A0M0LHL5_9BACI</name>
<evidence type="ECO:0000313" key="2">
    <source>
        <dbReference type="Proteomes" id="UP000037558"/>
    </source>
</evidence>
<dbReference type="RefSeq" id="WP_053399565.1">
    <property type="nucleotide sequence ID" value="NZ_JAUKEN010000002.1"/>
</dbReference>
<dbReference type="EMBL" id="LILC01000002">
    <property type="protein sequence ID" value="KOO50412.1"/>
    <property type="molecule type" value="Genomic_DNA"/>
</dbReference>
<dbReference type="PROSITE" id="PS51257">
    <property type="entry name" value="PROKAR_LIPOPROTEIN"/>
    <property type="match status" value="1"/>
</dbReference>
<dbReference type="PATRIC" id="fig|284581.3.peg.501"/>
<reference evidence="2" key="1">
    <citation type="submission" date="2015-08" db="EMBL/GenBank/DDBJ databases">
        <title>Fjat-14210 dsm16467.</title>
        <authorList>
            <person name="Liu B."/>
            <person name="Wang J."/>
            <person name="Zhu Y."/>
            <person name="Liu G."/>
            <person name="Chen Q."/>
            <person name="Chen Z."/>
            <person name="Lan J."/>
            <person name="Che J."/>
            <person name="Ge C."/>
            <person name="Shi H."/>
            <person name="Pan Z."/>
            <person name="Liu X."/>
        </authorList>
    </citation>
    <scope>NUCLEOTIDE SEQUENCE [LARGE SCALE GENOMIC DNA]</scope>
    <source>
        <strain evidence="2">DSM 16467</strain>
    </source>
</reference>
<accession>A0A0M0LHL5</accession>
<proteinExistence type="predicted"/>
<keyword evidence="2" id="KW-1185">Reference proteome</keyword>
<organism evidence="1 2">
    <name type="scientific">Priestia koreensis</name>
    <dbReference type="NCBI Taxonomy" id="284581"/>
    <lineage>
        <taxon>Bacteria</taxon>
        <taxon>Bacillati</taxon>
        <taxon>Bacillota</taxon>
        <taxon>Bacilli</taxon>
        <taxon>Bacillales</taxon>
        <taxon>Bacillaceae</taxon>
        <taxon>Priestia</taxon>
    </lineage>
</organism>
<dbReference type="Proteomes" id="UP000037558">
    <property type="component" value="Unassembled WGS sequence"/>
</dbReference>
<dbReference type="AlphaFoldDB" id="A0A0M0LHL5"/>